<feature type="chain" id="PRO_5044024661" description="VWFA domain-containing protein" evidence="3">
    <location>
        <begin position="30"/>
        <end position="1211"/>
    </location>
</feature>
<keyword evidence="2" id="KW-0812">Transmembrane</keyword>
<dbReference type="PANTHER" id="PTHR10579:SF177">
    <property type="entry name" value="CALCIUM-ACTIVATED CHLORIDE CHANNEL REGULATOR 4-LIKE PROTEIN"/>
    <property type="match status" value="1"/>
</dbReference>
<keyword evidence="6" id="KW-1185">Reference proteome</keyword>
<dbReference type="EMBL" id="JARKIK010000057">
    <property type="protein sequence ID" value="KAK8732368.1"/>
    <property type="molecule type" value="Genomic_DNA"/>
</dbReference>
<evidence type="ECO:0000256" key="2">
    <source>
        <dbReference type="SAM" id="Phobius"/>
    </source>
</evidence>
<dbReference type="Gene3D" id="3.40.50.410">
    <property type="entry name" value="von Willebrand factor, type A domain"/>
    <property type="match status" value="1"/>
</dbReference>
<feature type="compositionally biased region" description="Polar residues" evidence="1">
    <location>
        <begin position="1048"/>
        <end position="1065"/>
    </location>
</feature>
<accession>A0AAW0WYM7</accession>
<keyword evidence="3" id="KW-0732">Signal</keyword>
<proteinExistence type="predicted"/>
<evidence type="ECO:0000256" key="1">
    <source>
        <dbReference type="SAM" id="MobiDB-lite"/>
    </source>
</evidence>
<keyword evidence="2" id="KW-1133">Transmembrane helix</keyword>
<dbReference type="Pfam" id="PF00092">
    <property type="entry name" value="VWA"/>
    <property type="match status" value="1"/>
</dbReference>
<dbReference type="Proteomes" id="UP001445076">
    <property type="component" value="Unassembled WGS sequence"/>
</dbReference>
<dbReference type="PROSITE" id="PS50234">
    <property type="entry name" value="VWFA"/>
    <property type="match status" value="1"/>
</dbReference>
<feature type="signal peptide" evidence="3">
    <location>
        <begin position="1"/>
        <end position="29"/>
    </location>
</feature>
<evidence type="ECO:0000313" key="6">
    <source>
        <dbReference type="Proteomes" id="UP001445076"/>
    </source>
</evidence>
<feature type="region of interest" description="Disordered" evidence="1">
    <location>
        <begin position="1043"/>
        <end position="1073"/>
    </location>
</feature>
<dbReference type="SUPFAM" id="SSF53300">
    <property type="entry name" value="vWA-like"/>
    <property type="match status" value="1"/>
</dbReference>
<evidence type="ECO:0000259" key="4">
    <source>
        <dbReference type="PROSITE" id="PS50234"/>
    </source>
</evidence>
<protein>
    <recommendedName>
        <fullName evidence="4">VWFA domain-containing protein</fullName>
    </recommendedName>
</protein>
<dbReference type="PANTHER" id="PTHR10579">
    <property type="entry name" value="CALCIUM-ACTIVATED CHLORIDE CHANNEL REGULATOR"/>
    <property type="match status" value="1"/>
</dbReference>
<evidence type="ECO:0000313" key="5">
    <source>
        <dbReference type="EMBL" id="KAK8732368.1"/>
    </source>
</evidence>
<dbReference type="Pfam" id="PF08434">
    <property type="entry name" value="CLCA"/>
    <property type="match status" value="2"/>
</dbReference>
<gene>
    <name evidence="5" type="ORF">OTU49_007056</name>
</gene>
<dbReference type="InterPro" id="IPR013642">
    <property type="entry name" value="CLCA_N"/>
</dbReference>
<sequence length="1211" mass="131264">MASQKLRMMKRSVVLLVLAVLAASQRVLAHPEDLRLVDNGYEGLVVAITDYVPQEHCNHVIHGLKSVLTEFSGVLWASTGGRASLREVTVALPRSWRTDALTCSLLTPLTTATVPTDAHIRVTSAHPVFGSRPWAQQSQGCGRQGDYIQLGGDLLRATTNDTYVHAARLLLAEWVKFRWGVFEERGYPNDPLYPPTFRDPKTNVPRPNTCSTHKITPAPFCTTAAHTPEAPTKHNAQCNGRPAWDIILQSQDFIDGRNAPTNATAPLLPSVRYVQESAARIVLVVEDTAVMNLQRRWEFVRKAVRRVVVYDVPDGDHVALVVFNSVANTAAPLSKMDSLSDVRQRVGSSLPRNPSPVPESNKCVLCGLQEALRALDADSAGAAGATIILVTTGKGAAHQREVDEMSRLATSRGVRIDTVIYPLTERRGGGGTATDGLQSLVAATRGSSFTVMDEGVGNDSKVSMMVALMDALLAAVRRSEPPAAPGAPVIIHSAAYPGGIASMAVGSFFLDDSLGPNARFSIYYYDLNHVGNTVQLTAPSGETIISGNMQEEDGDANVIFINIPNAERGQWQYRVENRADSHQGLHIQVTAKESSIRKISLRLWTNTPNSAINATDPSLPVIIYAEVKDGEVPVINARVTAKLQRLGTNTTGSNYDSILVDLFDNGFGDPDITGGDGVYSRYLPTLQGGPGHYQLGVSIDHNSGLALAPINDAFTRHGRMYADRDKQTCCGSVIKYEHVKPVPPFQRSVIYGVLDVVSPPPTNDIVPPTRILDLRSFVNLTTREVSLRWTAPGDDYDWDRAHHYEAVLASSWAEAKAFDGERISGMPVPVLVGTEQAVAIQVDRYDQMVYVAIRAVDEAGNRGGVSNIASLWVPQPPTTPPMVTSPHTLEPTSDLTEPLGRGVTQPVRVAGINLEDMAVIIGSVGGFLIIVAVLATFCYCHVARRRRHQHKNETEKLEANRSVMIKTNSTLMVDQDESHDSVDSAIKDGEVAVAKDGRPLSPIQSWGVSKLLQEHERRVSMTSGPLLEASGSLAHYQNMQEPFPDVTLTGTHSYPSSQTPSTTHSDPPAYQPPYTTDAYAPYPYPYHPGYSHEELPPYTPGLSSQSSQASTAYTHEIPTQPSEMSYPVDPANYPAEMPSFVGEITYSQAQPPMYAPCPEEVIVNSQAPVRSKVPPPVAPKPPLAARAAAVAATVSSTTASVEPKRRNVTQV</sequence>
<dbReference type="CDD" id="cd00198">
    <property type="entry name" value="vWFA"/>
    <property type="match status" value="1"/>
</dbReference>
<dbReference type="AlphaFoldDB" id="A0AAW0WYM7"/>
<dbReference type="InterPro" id="IPR036465">
    <property type="entry name" value="vWFA_dom_sf"/>
</dbReference>
<feature type="region of interest" description="Disordered" evidence="1">
    <location>
        <begin position="879"/>
        <end position="900"/>
    </location>
</feature>
<dbReference type="InterPro" id="IPR051266">
    <property type="entry name" value="CLCR"/>
</dbReference>
<evidence type="ECO:0000256" key="3">
    <source>
        <dbReference type="SAM" id="SignalP"/>
    </source>
</evidence>
<name>A0AAW0WYM7_CHEQU</name>
<reference evidence="5 6" key="1">
    <citation type="journal article" date="2024" name="BMC Genomics">
        <title>Genome assembly of redclaw crayfish (Cherax quadricarinatus) provides insights into its immune adaptation and hypoxia tolerance.</title>
        <authorList>
            <person name="Liu Z."/>
            <person name="Zheng J."/>
            <person name="Li H."/>
            <person name="Fang K."/>
            <person name="Wang S."/>
            <person name="He J."/>
            <person name="Zhou D."/>
            <person name="Weng S."/>
            <person name="Chi M."/>
            <person name="Gu Z."/>
            <person name="He J."/>
            <person name="Li F."/>
            <person name="Wang M."/>
        </authorList>
    </citation>
    <scope>NUCLEOTIDE SEQUENCE [LARGE SCALE GENOMIC DNA]</scope>
    <source>
        <strain evidence="5">ZL_2023a</strain>
    </source>
</reference>
<feature type="domain" description="VWFA" evidence="4">
    <location>
        <begin position="280"/>
        <end position="472"/>
    </location>
</feature>
<dbReference type="InterPro" id="IPR002035">
    <property type="entry name" value="VWF_A"/>
</dbReference>
<keyword evidence="2" id="KW-0472">Membrane</keyword>
<dbReference type="GO" id="GO:0032991">
    <property type="term" value="C:protein-containing complex"/>
    <property type="evidence" value="ECO:0007669"/>
    <property type="project" value="UniProtKB-ARBA"/>
</dbReference>
<organism evidence="5 6">
    <name type="scientific">Cherax quadricarinatus</name>
    <name type="common">Australian red claw crayfish</name>
    <dbReference type="NCBI Taxonomy" id="27406"/>
    <lineage>
        <taxon>Eukaryota</taxon>
        <taxon>Metazoa</taxon>
        <taxon>Ecdysozoa</taxon>
        <taxon>Arthropoda</taxon>
        <taxon>Crustacea</taxon>
        <taxon>Multicrustacea</taxon>
        <taxon>Malacostraca</taxon>
        <taxon>Eumalacostraca</taxon>
        <taxon>Eucarida</taxon>
        <taxon>Decapoda</taxon>
        <taxon>Pleocyemata</taxon>
        <taxon>Astacidea</taxon>
        <taxon>Parastacoidea</taxon>
        <taxon>Parastacidae</taxon>
        <taxon>Cherax</taxon>
    </lineage>
</organism>
<comment type="caution">
    <text evidence="5">The sequence shown here is derived from an EMBL/GenBank/DDBJ whole genome shotgun (WGS) entry which is preliminary data.</text>
</comment>
<dbReference type="CDD" id="cd12087">
    <property type="entry name" value="TM_EGFR-like"/>
    <property type="match status" value="1"/>
</dbReference>
<feature type="transmembrane region" description="Helical" evidence="2">
    <location>
        <begin position="917"/>
        <end position="942"/>
    </location>
</feature>